<gene>
    <name evidence="7" type="ORF">CRE_05275</name>
</gene>
<accession>E3NK46</accession>
<dbReference type="EMBL" id="DS268779">
    <property type="protein sequence ID" value="EFP01869.1"/>
    <property type="molecule type" value="Genomic_DNA"/>
</dbReference>
<keyword evidence="8" id="KW-1185">Reference proteome</keyword>
<dbReference type="SMART" id="SM00184">
    <property type="entry name" value="RING"/>
    <property type="match status" value="1"/>
</dbReference>
<dbReference type="AlphaFoldDB" id="E3NK46"/>
<evidence type="ECO:0000313" key="7">
    <source>
        <dbReference type="EMBL" id="EFP01869.1"/>
    </source>
</evidence>
<sequence>MAHKPPKPSSATDFVVIAFAGITSILLIGAIFFLIFAPVVAANWILAAAIVGSVLLIFGVLRLVKYVMDLCHEYYGTGRIERTRNEMMVGLSGVWICSTIPRIAAYFMGTNYHLFIYTLTVSLLTCFMFHFLFNYRFNQWCKLNYDNGMVSELVLIPFHIVLLGFLVSINVDLGVTKKQETALFLGQLVMTVLPFISSWELSVVFKKGLIWQGHKRVINNSVDQLTSLLIPSFSILLALLSMVFIGFSTSTVSNYSPTVDWTTVGITVGACLLVVIVLGLFKVLIVFINEKLKKRTYDLVLTETMIGFSGIAIFAFLPRIVVFVVGCDVPIYLSSVIISIFTVLTFYRLFISPNQHLWRLDFSKNCNLILIIVGIHIIILVAAIRFAITYENPKDIEVIIWTQSVFSFLCLACVIDLAVVLKGGLVMINEGNGDVEMGPMKVKKEKKEKPTGNHSRPECKICILLFNPSTVIPRMLKECGHTVCGGCADKLIGKQQLNQIVCPFCQVATVVGEEEIDEGVFHRSESDGRVELGEIDELEDTTQRSAKKNGKKKTSGEAIRTRYCQDSIANVVDLTAERDEMNISTDISSDSDVSVELNRIDEIEGTQLMT</sequence>
<feature type="transmembrane region" description="Helical" evidence="5">
    <location>
        <begin position="266"/>
        <end position="287"/>
    </location>
</feature>
<name>E3NK46_CAERE</name>
<dbReference type="PROSITE" id="PS00518">
    <property type="entry name" value="ZF_RING_1"/>
    <property type="match status" value="1"/>
</dbReference>
<dbReference type="HOGENOM" id="CLU_026040_0_0_1"/>
<dbReference type="Gene3D" id="3.30.40.10">
    <property type="entry name" value="Zinc/RING finger domain, C3HC4 (zinc finger)"/>
    <property type="match status" value="1"/>
</dbReference>
<evidence type="ECO:0000256" key="4">
    <source>
        <dbReference type="PROSITE-ProRule" id="PRU00175"/>
    </source>
</evidence>
<feature type="transmembrane region" description="Helical" evidence="5">
    <location>
        <begin position="400"/>
        <end position="421"/>
    </location>
</feature>
<keyword evidence="2 4" id="KW-0863">Zinc-finger</keyword>
<dbReference type="SUPFAM" id="SSF57850">
    <property type="entry name" value="RING/U-box"/>
    <property type="match status" value="1"/>
</dbReference>
<keyword evidence="1" id="KW-0479">Metal-binding</keyword>
<reference evidence="7" key="1">
    <citation type="submission" date="2007-07" db="EMBL/GenBank/DDBJ databases">
        <title>PCAP assembly of the Caenorhabditis remanei genome.</title>
        <authorList>
            <consortium name="The Caenorhabditis remanei Sequencing Consortium"/>
            <person name="Wilson R.K."/>
        </authorList>
    </citation>
    <scope>NUCLEOTIDE SEQUENCE [LARGE SCALE GENOMIC DNA]</scope>
    <source>
        <strain evidence="7">PB4641</strain>
    </source>
</reference>
<keyword evidence="5" id="KW-0472">Membrane</keyword>
<feature type="transmembrane region" description="Helical" evidence="5">
    <location>
        <begin position="329"/>
        <end position="347"/>
    </location>
</feature>
<dbReference type="Proteomes" id="UP000008281">
    <property type="component" value="Unassembled WGS sequence"/>
</dbReference>
<dbReference type="PANTHER" id="PTHR47156">
    <property type="entry name" value="PROTEIN CBG20824"/>
    <property type="match status" value="1"/>
</dbReference>
<feature type="transmembrane region" description="Helical" evidence="5">
    <location>
        <begin position="299"/>
        <end position="317"/>
    </location>
</feature>
<feature type="transmembrane region" description="Helical" evidence="5">
    <location>
        <begin position="12"/>
        <end position="36"/>
    </location>
</feature>
<dbReference type="eggNOG" id="KOG4185">
    <property type="taxonomic scope" value="Eukaryota"/>
</dbReference>
<feature type="transmembrane region" description="Helical" evidence="5">
    <location>
        <begin position="42"/>
        <end position="64"/>
    </location>
</feature>
<organism evidence="8">
    <name type="scientific">Caenorhabditis remanei</name>
    <name type="common">Caenorhabditis vulgaris</name>
    <dbReference type="NCBI Taxonomy" id="31234"/>
    <lineage>
        <taxon>Eukaryota</taxon>
        <taxon>Metazoa</taxon>
        <taxon>Ecdysozoa</taxon>
        <taxon>Nematoda</taxon>
        <taxon>Chromadorea</taxon>
        <taxon>Rhabditida</taxon>
        <taxon>Rhabditina</taxon>
        <taxon>Rhabditomorpha</taxon>
        <taxon>Rhabditoidea</taxon>
        <taxon>Rhabditidae</taxon>
        <taxon>Peloderinae</taxon>
        <taxon>Caenorhabditis</taxon>
    </lineage>
</organism>
<protein>
    <recommendedName>
        <fullName evidence="6">RING-type domain-containing protein</fullName>
    </recommendedName>
</protein>
<dbReference type="InterPro" id="IPR017907">
    <property type="entry name" value="Znf_RING_CS"/>
</dbReference>
<feature type="transmembrane region" description="Helical" evidence="5">
    <location>
        <begin position="225"/>
        <end position="246"/>
    </location>
</feature>
<evidence type="ECO:0000313" key="8">
    <source>
        <dbReference type="Proteomes" id="UP000008281"/>
    </source>
</evidence>
<evidence type="ECO:0000256" key="5">
    <source>
        <dbReference type="SAM" id="Phobius"/>
    </source>
</evidence>
<feature type="transmembrane region" description="Helical" evidence="5">
    <location>
        <begin position="153"/>
        <end position="171"/>
    </location>
</feature>
<proteinExistence type="predicted"/>
<dbReference type="GO" id="GO:0008270">
    <property type="term" value="F:zinc ion binding"/>
    <property type="evidence" value="ECO:0007669"/>
    <property type="project" value="UniProtKB-KW"/>
</dbReference>
<keyword evidence="3" id="KW-0862">Zinc</keyword>
<keyword evidence="5" id="KW-1133">Transmembrane helix</keyword>
<dbReference type="PANTHER" id="PTHR47156:SF10">
    <property type="entry name" value="E3 UBIQUITIN-PROTEIN LIGASE TRIM-21-RELATED"/>
    <property type="match status" value="1"/>
</dbReference>
<feature type="domain" description="RING-type" evidence="6">
    <location>
        <begin position="459"/>
        <end position="506"/>
    </location>
</feature>
<feature type="transmembrane region" description="Helical" evidence="5">
    <location>
        <begin position="183"/>
        <end position="205"/>
    </location>
</feature>
<feature type="transmembrane region" description="Helical" evidence="5">
    <location>
        <begin position="368"/>
        <end position="388"/>
    </location>
</feature>
<feature type="transmembrane region" description="Helical" evidence="5">
    <location>
        <begin position="114"/>
        <end position="133"/>
    </location>
</feature>
<evidence type="ECO:0000259" key="6">
    <source>
        <dbReference type="PROSITE" id="PS50089"/>
    </source>
</evidence>
<dbReference type="PROSITE" id="PS50089">
    <property type="entry name" value="ZF_RING_2"/>
    <property type="match status" value="1"/>
</dbReference>
<evidence type="ECO:0000256" key="3">
    <source>
        <dbReference type="ARBA" id="ARBA00022833"/>
    </source>
</evidence>
<dbReference type="InParanoid" id="E3NK46"/>
<keyword evidence="5" id="KW-0812">Transmembrane</keyword>
<dbReference type="OrthoDB" id="8062037at2759"/>
<evidence type="ECO:0000256" key="2">
    <source>
        <dbReference type="ARBA" id="ARBA00022771"/>
    </source>
</evidence>
<dbReference type="InterPro" id="IPR001841">
    <property type="entry name" value="Znf_RING"/>
</dbReference>
<dbReference type="InterPro" id="IPR052667">
    <property type="entry name" value="E3_ubiquitin-ligase_RING"/>
</dbReference>
<dbReference type="STRING" id="31234.E3NK46"/>
<evidence type="ECO:0000256" key="1">
    <source>
        <dbReference type="ARBA" id="ARBA00022723"/>
    </source>
</evidence>
<dbReference type="InterPro" id="IPR013083">
    <property type="entry name" value="Znf_RING/FYVE/PHD"/>
</dbReference>